<comment type="caution">
    <text evidence="1">The sequence shown here is derived from an EMBL/GenBank/DDBJ whole genome shotgun (WGS) entry which is preliminary data.</text>
</comment>
<dbReference type="Proteomes" id="UP000828251">
    <property type="component" value="Unassembled WGS sequence"/>
</dbReference>
<accession>A0A9D3VNR7</accession>
<proteinExistence type="predicted"/>
<dbReference type="EMBL" id="JAIQCV010000006">
    <property type="protein sequence ID" value="KAH1090552.1"/>
    <property type="molecule type" value="Genomic_DNA"/>
</dbReference>
<organism evidence="1 2">
    <name type="scientific">Gossypium stocksii</name>
    <dbReference type="NCBI Taxonomy" id="47602"/>
    <lineage>
        <taxon>Eukaryota</taxon>
        <taxon>Viridiplantae</taxon>
        <taxon>Streptophyta</taxon>
        <taxon>Embryophyta</taxon>
        <taxon>Tracheophyta</taxon>
        <taxon>Spermatophyta</taxon>
        <taxon>Magnoliopsida</taxon>
        <taxon>eudicotyledons</taxon>
        <taxon>Gunneridae</taxon>
        <taxon>Pentapetalae</taxon>
        <taxon>rosids</taxon>
        <taxon>malvids</taxon>
        <taxon>Malvales</taxon>
        <taxon>Malvaceae</taxon>
        <taxon>Malvoideae</taxon>
        <taxon>Gossypium</taxon>
    </lineage>
</organism>
<protein>
    <submittedName>
        <fullName evidence="1">Uncharacterized protein</fullName>
    </submittedName>
</protein>
<gene>
    <name evidence="1" type="ORF">J1N35_017809</name>
</gene>
<evidence type="ECO:0000313" key="2">
    <source>
        <dbReference type="Proteomes" id="UP000828251"/>
    </source>
</evidence>
<evidence type="ECO:0000313" key="1">
    <source>
        <dbReference type="EMBL" id="KAH1090552.1"/>
    </source>
</evidence>
<name>A0A9D3VNR7_9ROSI</name>
<keyword evidence="2" id="KW-1185">Reference proteome</keyword>
<reference evidence="1 2" key="1">
    <citation type="journal article" date="2021" name="Plant Biotechnol. J.">
        <title>Multi-omics assisted identification of the key and species-specific regulatory components of drought-tolerant mechanisms in Gossypium stocksii.</title>
        <authorList>
            <person name="Yu D."/>
            <person name="Ke L."/>
            <person name="Zhang D."/>
            <person name="Wu Y."/>
            <person name="Sun Y."/>
            <person name="Mei J."/>
            <person name="Sun J."/>
            <person name="Sun Y."/>
        </authorList>
    </citation>
    <scope>NUCLEOTIDE SEQUENCE [LARGE SCALE GENOMIC DNA]</scope>
    <source>
        <strain evidence="2">cv. E1</strain>
        <tissue evidence="1">Leaf</tissue>
    </source>
</reference>
<dbReference type="AlphaFoldDB" id="A0A9D3VNR7"/>
<dbReference type="OrthoDB" id="991485at2759"/>
<sequence length="194" mass="22629">MEFNADMLKISRIKLGYLYAKDESYWAQILRIQWFKGGDRNTCFFHVRATSRLKKNKIKGLNDSNGNWMSDTNNICRVAWNYFHNLFKSKASNHDDNYLNYIQKSVTQNVNNMLARQIMDNDILEAFNQMDPCKTPGIYGLSGTCFKENWDMVGKDVLTHCRDILDSNKDISSLNDTMIIFIPKIKDPNDMPNF</sequence>